<accession>A0AAN6MZM5</accession>
<feature type="compositionally biased region" description="Basic and acidic residues" evidence="1">
    <location>
        <begin position="383"/>
        <end position="395"/>
    </location>
</feature>
<sequence>MPQTKRIFSKLRHAVRRLSKSSTPDPALTATTANGGPPQTITVPGSSVSVSVPEDLQAKLEYNPQLNAPLENLPPEVRRQLLSILGLEELRALVFASPVFHQQYILDRRFLLCKCLETTLRNVTVDAFSVYQSGLSGFLNTRTNEKVTQFLKSYQHRRSLAQYSILTESLTEDEVVGVVAFHSSIIKPLTRYYTSWALANLANETKDLQSHEPLSKAEETRLMRALYRFQLCCNLFGVGRHGTSRQATFRFRSVDILTIFICIFEPWQVEEIACIYTFAEEKYDQIFRDISWDVNEKNPKFDGQRPPTPEGAFDLDNNWVRDSLLKGTISRGLELLHTVFKISDHKHLVSTMQQHISWPRGNFLGNEALGETAQFQRRRERPSHRDQKQQRHDPLPFEGDDESDANGLRPPLAWALMWRGTYSNLYGYYVQDVIRRWGYVMWDAARLEHTGAKKVLARQWEEDWRDSDPRDDLL</sequence>
<evidence type="ECO:0000313" key="2">
    <source>
        <dbReference type="EMBL" id="KAK3935654.1"/>
    </source>
</evidence>
<feature type="region of interest" description="Disordered" evidence="1">
    <location>
        <begin position="374"/>
        <end position="404"/>
    </location>
</feature>
<organism evidence="2 3">
    <name type="scientific">Diplogelasinospora grovesii</name>
    <dbReference type="NCBI Taxonomy" id="303347"/>
    <lineage>
        <taxon>Eukaryota</taxon>
        <taxon>Fungi</taxon>
        <taxon>Dikarya</taxon>
        <taxon>Ascomycota</taxon>
        <taxon>Pezizomycotina</taxon>
        <taxon>Sordariomycetes</taxon>
        <taxon>Sordariomycetidae</taxon>
        <taxon>Sordariales</taxon>
        <taxon>Diplogelasinosporaceae</taxon>
        <taxon>Diplogelasinospora</taxon>
    </lineage>
</organism>
<gene>
    <name evidence="2" type="ORF">QBC46DRAFT_396979</name>
</gene>
<reference evidence="3" key="1">
    <citation type="journal article" date="2023" name="Mol. Phylogenet. Evol.">
        <title>Genome-scale phylogeny and comparative genomics of the fungal order Sordariales.</title>
        <authorList>
            <person name="Hensen N."/>
            <person name="Bonometti L."/>
            <person name="Westerberg I."/>
            <person name="Brannstrom I.O."/>
            <person name="Guillou S."/>
            <person name="Cros-Aarteil S."/>
            <person name="Calhoun S."/>
            <person name="Haridas S."/>
            <person name="Kuo A."/>
            <person name="Mondo S."/>
            <person name="Pangilinan J."/>
            <person name="Riley R."/>
            <person name="LaButti K."/>
            <person name="Andreopoulos B."/>
            <person name="Lipzen A."/>
            <person name="Chen C."/>
            <person name="Yan M."/>
            <person name="Daum C."/>
            <person name="Ng V."/>
            <person name="Clum A."/>
            <person name="Steindorff A."/>
            <person name="Ohm R.A."/>
            <person name="Martin F."/>
            <person name="Silar P."/>
            <person name="Natvig D.O."/>
            <person name="Lalanne C."/>
            <person name="Gautier V."/>
            <person name="Ament-Velasquez S.L."/>
            <person name="Kruys A."/>
            <person name="Hutchinson M.I."/>
            <person name="Powell A.J."/>
            <person name="Barry K."/>
            <person name="Miller A.N."/>
            <person name="Grigoriev I.V."/>
            <person name="Debuchy R."/>
            <person name="Gladieux P."/>
            <person name="Hiltunen Thoren M."/>
            <person name="Johannesson H."/>
        </authorList>
    </citation>
    <scope>NUCLEOTIDE SEQUENCE [LARGE SCALE GENOMIC DNA]</scope>
    <source>
        <strain evidence="3">CBS 340.73</strain>
    </source>
</reference>
<comment type="caution">
    <text evidence="2">The sequence shown here is derived from an EMBL/GenBank/DDBJ whole genome shotgun (WGS) entry which is preliminary data.</text>
</comment>
<evidence type="ECO:0008006" key="4">
    <source>
        <dbReference type="Google" id="ProtNLM"/>
    </source>
</evidence>
<protein>
    <recommendedName>
        <fullName evidence="4">F-box domain-containing protein</fullName>
    </recommendedName>
</protein>
<feature type="region of interest" description="Disordered" evidence="1">
    <location>
        <begin position="19"/>
        <end position="40"/>
    </location>
</feature>
<dbReference type="EMBL" id="MU853913">
    <property type="protein sequence ID" value="KAK3935654.1"/>
    <property type="molecule type" value="Genomic_DNA"/>
</dbReference>
<proteinExistence type="predicted"/>
<evidence type="ECO:0000256" key="1">
    <source>
        <dbReference type="SAM" id="MobiDB-lite"/>
    </source>
</evidence>
<keyword evidence="3" id="KW-1185">Reference proteome</keyword>
<dbReference type="AlphaFoldDB" id="A0AAN6MZM5"/>
<name>A0AAN6MZM5_9PEZI</name>
<dbReference type="Proteomes" id="UP001303473">
    <property type="component" value="Unassembled WGS sequence"/>
</dbReference>
<evidence type="ECO:0000313" key="3">
    <source>
        <dbReference type="Proteomes" id="UP001303473"/>
    </source>
</evidence>
<feature type="compositionally biased region" description="Polar residues" evidence="1">
    <location>
        <begin position="20"/>
        <end position="40"/>
    </location>
</feature>